<reference evidence="2 3" key="1">
    <citation type="submission" date="2020-11" db="EMBL/GenBank/DDBJ databases">
        <title>Arthrobacter antarcticus sp. nov., isolated from Antarctic Soil.</title>
        <authorList>
            <person name="Li J."/>
        </authorList>
    </citation>
    <scope>NUCLEOTIDE SEQUENCE [LARGE SCALE GENOMIC DNA]</scope>
    <source>
        <strain evidence="2 3">Z1-20</strain>
    </source>
</reference>
<dbReference type="InterPro" id="IPR011037">
    <property type="entry name" value="Pyrv_Knase-like_insert_dom_sf"/>
</dbReference>
<dbReference type="GO" id="GO:0003824">
    <property type="term" value="F:catalytic activity"/>
    <property type="evidence" value="ECO:0007669"/>
    <property type="project" value="InterPro"/>
</dbReference>
<dbReference type="GO" id="GO:0030151">
    <property type="term" value="F:molybdenum ion binding"/>
    <property type="evidence" value="ECO:0007669"/>
    <property type="project" value="InterPro"/>
</dbReference>
<dbReference type="Pfam" id="PF03473">
    <property type="entry name" value="MOSC"/>
    <property type="match status" value="1"/>
</dbReference>
<evidence type="ECO:0000313" key="3">
    <source>
        <dbReference type="Proteomes" id="UP000655366"/>
    </source>
</evidence>
<dbReference type="EMBL" id="JADNYM010000017">
    <property type="protein sequence ID" value="MBG0740489.1"/>
    <property type="molecule type" value="Genomic_DNA"/>
</dbReference>
<keyword evidence="3" id="KW-1185">Reference proteome</keyword>
<dbReference type="SUPFAM" id="SSF50800">
    <property type="entry name" value="PK beta-barrel domain-like"/>
    <property type="match status" value="1"/>
</dbReference>
<name>A0A931G8S2_9MICC</name>
<dbReference type="PROSITE" id="PS51340">
    <property type="entry name" value="MOSC"/>
    <property type="match status" value="1"/>
</dbReference>
<dbReference type="GO" id="GO:0030170">
    <property type="term" value="F:pyridoxal phosphate binding"/>
    <property type="evidence" value="ECO:0007669"/>
    <property type="project" value="InterPro"/>
</dbReference>
<comment type="caution">
    <text evidence="2">The sequence shown here is derived from an EMBL/GenBank/DDBJ whole genome shotgun (WGS) entry which is preliminary data.</text>
</comment>
<protein>
    <submittedName>
        <fullName evidence="2">MOSC domain-containing protein</fullName>
    </submittedName>
</protein>
<dbReference type="PANTHER" id="PTHR30212">
    <property type="entry name" value="PROTEIN YIIM"/>
    <property type="match status" value="1"/>
</dbReference>
<dbReference type="PANTHER" id="PTHR30212:SF2">
    <property type="entry name" value="PROTEIN YIIM"/>
    <property type="match status" value="1"/>
</dbReference>
<evidence type="ECO:0000313" key="2">
    <source>
        <dbReference type="EMBL" id="MBG0740489.1"/>
    </source>
</evidence>
<organism evidence="2 3">
    <name type="scientific">Arthrobacter terrae</name>
    <dbReference type="NCBI Taxonomy" id="2935737"/>
    <lineage>
        <taxon>Bacteria</taxon>
        <taxon>Bacillati</taxon>
        <taxon>Actinomycetota</taxon>
        <taxon>Actinomycetes</taxon>
        <taxon>Micrococcales</taxon>
        <taxon>Micrococcaceae</taxon>
        <taxon>Arthrobacter</taxon>
    </lineage>
</organism>
<accession>A0A931G8S2</accession>
<proteinExistence type="predicted"/>
<dbReference type="InterPro" id="IPR052353">
    <property type="entry name" value="Benzoxazolinone_Detox_Enz"/>
</dbReference>
<dbReference type="AlphaFoldDB" id="A0A931G8S2"/>
<dbReference type="Proteomes" id="UP000655366">
    <property type="component" value="Unassembled WGS sequence"/>
</dbReference>
<gene>
    <name evidence="2" type="ORF">IV500_13975</name>
</gene>
<dbReference type="InterPro" id="IPR005302">
    <property type="entry name" value="MoCF_Sase_C"/>
</dbReference>
<evidence type="ECO:0000259" key="1">
    <source>
        <dbReference type="PROSITE" id="PS51340"/>
    </source>
</evidence>
<dbReference type="RefSeq" id="WP_196397412.1">
    <property type="nucleotide sequence ID" value="NZ_JADNYM010000017.1"/>
</dbReference>
<feature type="domain" description="MOSC" evidence="1">
    <location>
        <begin position="30"/>
        <end position="165"/>
    </location>
</feature>
<dbReference type="Gene3D" id="2.40.33.20">
    <property type="entry name" value="PK beta-barrel domain-like"/>
    <property type="match status" value="1"/>
</dbReference>
<sequence length="216" mass="23240">MTTGTLLAVCRVHELHADAGGAGVTAIDKRPVAGPVKVRQLGLFGDVQADRQHHGGADKALYAYAQHEAEHWAARLGKAVPPGLFGENLRTDGMATTGAVIGERWAIGSTVVAEVTMARTPCATFQRRLREPHWVKRFTAAGMIGTYLRVITKGVIQAGDNITVIARPSHGITVGKFFSNPTAADVRTLTKLHDDGELRLAHELRAYFDKVLRAGS</sequence>